<dbReference type="InterPro" id="IPR011050">
    <property type="entry name" value="Pectin_lyase_fold/virulence"/>
</dbReference>
<organism evidence="2 3">
    <name type="scientific">Aquisphaera giovannonii</name>
    <dbReference type="NCBI Taxonomy" id="406548"/>
    <lineage>
        <taxon>Bacteria</taxon>
        <taxon>Pseudomonadati</taxon>
        <taxon>Planctomycetota</taxon>
        <taxon>Planctomycetia</taxon>
        <taxon>Isosphaerales</taxon>
        <taxon>Isosphaeraceae</taxon>
        <taxon>Aquisphaera</taxon>
    </lineage>
</organism>
<evidence type="ECO:0000259" key="1">
    <source>
        <dbReference type="Pfam" id="PF12708"/>
    </source>
</evidence>
<evidence type="ECO:0000313" key="3">
    <source>
        <dbReference type="Proteomes" id="UP000324233"/>
    </source>
</evidence>
<dbReference type="AlphaFoldDB" id="A0A5B9WC19"/>
<accession>A0A5B9WC19</accession>
<dbReference type="Proteomes" id="UP000324233">
    <property type="component" value="Chromosome"/>
</dbReference>
<dbReference type="InterPro" id="IPR024535">
    <property type="entry name" value="RHGA/B-epi-like_pectate_lyase"/>
</dbReference>
<dbReference type="KEGG" id="agv:OJF2_67200"/>
<dbReference type="EMBL" id="CP042997">
    <property type="protein sequence ID" value="QEH38122.1"/>
    <property type="molecule type" value="Genomic_DNA"/>
</dbReference>
<dbReference type="Gene3D" id="2.160.20.10">
    <property type="entry name" value="Single-stranded right-handed beta-helix, Pectin lyase-like"/>
    <property type="match status" value="1"/>
</dbReference>
<reference evidence="2 3" key="1">
    <citation type="submission" date="2019-08" db="EMBL/GenBank/DDBJ databases">
        <title>Deep-cultivation of Planctomycetes and their phenomic and genomic characterization uncovers novel biology.</title>
        <authorList>
            <person name="Wiegand S."/>
            <person name="Jogler M."/>
            <person name="Boedeker C."/>
            <person name="Pinto D."/>
            <person name="Vollmers J."/>
            <person name="Rivas-Marin E."/>
            <person name="Kohn T."/>
            <person name="Peeters S.H."/>
            <person name="Heuer A."/>
            <person name="Rast P."/>
            <person name="Oberbeckmann S."/>
            <person name="Bunk B."/>
            <person name="Jeske O."/>
            <person name="Meyerdierks A."/>
            <person name="Storesund J.E."/>
            <person name="Kallscheuer N."/>
            <person name="Luecker S."/>
            <person name="Lage O.M."/>
            <person name="Pohl T."/>
            <person name="Merkel B.J."/>
            <person name="Hornburger P."/>
            <person name="Mueller R.-W."/>
            <person name="Bruemmer F."/>
            <person name="Labrenz M."/>
            <person name="Spormann A.M."/>
            <person name="Op den Camp H."/>
            <person name="Overmann J."/>
            <person name="Amann R."/>
            <person name="Jetten M.S.M."/>
            <person name="Mascher T."/>
            <person name="Medema M.H."/>
            <person name="Devos D.P."/>
            <person name="Kaster A.-K."/>
            <person name="Ovreas L."/>
            <person name="Rohde M."/>
            <person name="Galperin M.Y."/>
            <person name="Jogler C."/>
        </authorList>
    </citation>
    <scope>NUCLEOTIDE SEQUENCE [LARGE SCALE GENOMIC DNA]</scope>
    <source>
        <strain evidence="2 3">OJF2</strain>
    </source>
</reference>
<keyword evidence="3" id="KW-1185">Reference proteome</keyword>
<protein>
    <submittedName>
        <fullName evidence="2">Pectate lyase superfamily protein</fullName>
    </submittedName>
</protein>
<name>A0A5B9WC19_9BACT</name>
<evidence type="ECO:0000313" key="2">
    <source>
        <dbReference type="EMBL" id="QEH38122.1"/>
    </source>
</evidence>
<sequence length="467" mass="48912">MADASVTGPIGRRRFCLLGAAPLGLDGAAPPPAAAAGDWINVRAFGAAGDGDADDAPAIRAALAAAGGRTVFFPVGRYRVTAGFRSEVPVHIRGEGTGAGPGSGAQANDHCTRIVCDFPAGHLFDVESMFPSIFRDFQVNVAPSRRPMARGAAIHLRPPGTATVANYHVEGVAINHFHTGIAVIRPAWGTIRGCYFGDWAGDAISLTTDMRIEGSGGHVRNNYFFGQTSGATQRSCIHLGCGYVHVAENEILGARHGVHCAIANHPAGYIRVFQNTIEEQAEAGVHVESVGDEQATMMAICDNEFSALTNGPTYAASVRISPNGSPGVNFIQDLLISRNITRHVLSADGRHYRIGNGRNVKLADNLLEELGQHGPVGIQVGDGEASGLMVPLVVEGNQFLGGFRQRYLLPRAGTVIVRESQGCPHALLPGHAADGSELFCPDGTPAGPVAAGGPGCFARRLGKAWRA</sequence>
<proteinExistence type="predicted"/>
<feature type="domain" description="Rhamnogalacturonase A/B/Epimerase-like pectate lyase" evidence="1">
    <location>
        <begin position="39"/>
        <end position="100"/>
    </location>
</feature>
<keyword evidence="2" id="KW-0456">Lyase</keyword>
<dbReference type="SUPFAM" id="SSF51126">
    <property type="entry name" value="Pectin lyase-like"/>
    <property type="match status" value="1"/>
</dbReference>
<gene>
    <name evidence="2" type="ORF">OJF2_67200</name>
</gene>
<dbReference type="OrthoDB" id="10008857at2"/>
<dbReference type="InterPro" id="IPR012334">
    <property type="entry name" value="Pectin_lyas_fold"/>
</dbReference>
<dbReference type="GO" id="GO:0016829">
    <property type="term" value="F:lyase activity"/>
    <property type="evidence" value="ECO:0007669"/>
    <property type="project" value="UniProtKB-KW"/>
</dbReference>
<dbReference type="Pfam" id="PF12708">
    <property type="entry name" value="Pect-lyase_RHGA_epim"/>
    <property type="match status" value="1"/>
</dbReference>